<dbReference type="GO" id="GO:0003713">
    <property type="term" value="F:transcription coactivator activity"/>
    <property type="evidence" value="ECO:0007669"/>
    <property type="project" value="InterPro"/>
</dbReference>
<feature type="compositionally biased region" description="Basic and acidic residues" evidence="4">
    <location>
        <begin position="149"/>
        <end position="168"/>
    </location>
</feature>
<keyword evidence="2" id="KW-0539">Nucleus</keyword>
<comment type="similarity">
    <text evidence="3">Belongs to the CBF-beta family.</text>
</comment>
<dbReference type="KEGG" id="aten:116297405"/>
<sequence length="179" mass="21434">MPRVVPEQKQKYENDETFRKLARESEVKYTAYRDRSHEERVVRFQTEIRDGQAHVAYVSSGTNFILTFPKNEDGSISKEYLDFEREPGKVHIKSHFILNGVCVIFKGWIDLQRLDGIGFVDFDEERAKKEDKVMRESLEQTKQRLAEFEERQRQWREEQQRKENETKLGLRHHQGHHGK</sequence>
<dbReference type="Proteomes" id="UP000515163">
    <property type="component" value="Unplaced"/>
</dbReference>
<evidence type="ECO:0000256" key="1">
    <source>
        <dbReference type="ARBA" id="ARBA00004123"/>
    </source>
</evidence>
<dbReference type="FunFam" id="2.40.250.10:FF:000001">
    <property type="entry name" value="Core-binding factor subunit beta"/>
    <property type="match status" value="1"/>
</dbReference>
<dbReference type="GO" id="GO:0043565">
    <property type="term" value="F:sequence-specific DNA binding"/>
    <property type="evidence" value="ECO:0007669"/>
    <property type="project" value="TreeGrafter"/>
</dbReference>
<dbReference type="GeneID" id="116297405"/>
<dbReference type="RefSeq" id="XP_031561486.1">
    <property type="nucleotide sequence ID" value="XM_031705626.1"/>
</dbReference>
<keyword evidence="5" id="KW-1185">Reference proteome</keyword>
<proteinExistence type="inferred from homology"/>
<reference evidence="6" key="1">
    <citation type="submission" date="2025-08" db="UniProtKB">
        <authorList>
            <consortium name="RefSeq"/>
        </authorList>
    </citation>
    <scope>IDENTIFICATION</scope>
    <source>
        <tissue evidence="6">Tentacle</tissue>
    </source>
</reference>
<dbReference type="SUPFAM" id="SSF50723">
    <property type="entry name" value="Core binding factor beta, CBF"/>
    <property type="match status" value="1"/>
</dbReference>
<evidence type="ECO:0000256" key="2">
    <source>
        <dbReference type="ARBA" id="ARBA00023242"/>
    </source>
</evidence>
<dbReference type="FunCoup" id="A0A6P8I1S1">
    <property type="interactions" value="1665"/>
</dbReference>
<gene>
    <name evidence="6" type="primary">LOC116297405</name>
</gene>
<dbReference type="PANTHER" id="PTHR10276:SF3">
    <property type="entry name" value="CORE-BINDING FACTOR SUBUNIT BETA"/>
    <property type="match status" value="1"/>
</dbReference>
<dbReference type="Pfam" id="PF02312">
    <property type="entry name" value="CBF_beta"/>
    <property type="match status" value="1"/>
</dbReference>
<dbReference type="OrthoDB" id="10026505at2759"/>
<dbReference type="InterPro" id="IPR003417">
    <property type="entry name" value="CBF_beta"/>
</dbReference>
<comment type="subcellular location">
    <subcellularLocation>
        <location evidence="1">Nucleus</location>
    </subcellularLocation>
</comment>
<evidence type="ECO:0000256" key="3">
    <source>
        <dbReference type="ARBA" id="ARBA00025734"/>
    </source>
</evidence>
<dbReference type="GO" id="GO:0016513">
    <property type="term" value="C:core-binding factor complex"/>
    <property type="evidence" value="ECO:0007669"/>
    <property type="project" value="TreeGrafter"/>
</dbReference>
<protein>
    <submittedName>
        <fullName evidence="6">Core-binding factor subunit beta-like isoform X1</fullName>
    </submittedName>
</protein>
<evidence type="ECO:0000313" key="5">
    <source>
        <dbReference type="Proteomes" id="UP000515163"/>
    </source>
</evidence>
<dbReference type="InParanoid" id="A0A6P8I1S1"/>
<dbReference type="PANTHER" id="PTHR10276">
    <property type="entry name" value="CORE-BINDING FACTOR, BETA SUBUNIT"/>
    <property type="match status" value="1"/>
</dbReference>
<dbReference type="GO" id="GO:0006357">
    <property type="term" value="P:regulation of transcription by RNA polymerase II"/>
    <property type="evidence" value="ECO:0007669"/>
    <property type="project" value="TreeGrafter"/>
</dbReference>
<accession>A0A6P8I1S1</accession>
<name>A0A6P8I1S1_ACTTE</name>
<dbReference type="AlphaFoldDB" id="A0A6P8I1S1"/>
<feature type="region of interest" description="Disordered" evidence="4">
    <location>
        <begin position="149"/>
        <end position="179"/>
    </location>
</feature>
<evidence type="ECO:0000313" key="6">
    <source>
        <dbReference type="RefSeq" id="XP_031561486.1"/>
    </source>
</evidence>
<dbReference type="InterPro" id="IPR036552">
    <property type="entry name" value="CBF_bsu_sf"/>
</dbReference>
<evidence type="ECO:0000256" key="4">
    <source>
        <dbReference type="SAM" id="MobiDB-lite"/>
    </source>
</evidence>
<feature type="compositionally biased region" description="Basic residues" evidence="4">
    <location>
        <begin position="169"/>
        <end position="179"/>
    </location>
</feature>
<organism evidence="5 6">
    <name type="scientific">Actinia tenebrosa</name>
    <name type="common">Australian red waratah sea anemone</name>
    <dbReference type="NCBI Taxonomy" id="6105"/>
    <lineage>
        <taxon>Eukaryota</taxon>
        <taxon>Metazoa</taxon>
        <taxon>Cnidaria</taxon>
        <taxon>Anthozoa</taxon>
        <taxon>Hexacorallia</taxon>
        <taxon>Actiniaria</taxon>
        <taxon>Actiniidae</taxon>
        <taxon>Actinia</taxon>
    </lineage>
</organism>
<dbReference type="Gene3D" id="2.40.250.10">
    <property type="entry name" value="Core binding factor, beta subunit"/>
    <property type="match status" value="1"/>
</dbReference>